<dbReference type="WBParaSite" id="nRc.2.0.1.t23269-RA">
    <property type="protein sequence ID" value="nRc.2.0.1.t23269-RA"/>
    <property type="gene ID" value="nRc.2.0.1.g23269"/>
</dbReference>
<dbReference type="PROSITE" id="PS50191">
    <property type="entry name" value="CRAL_TRIO"/>
    <property type="match status" value="1"/>
</dbReference>
<organism evidence="2 3">
    <name type="scientific">Romanomermis culicivorax</name>
    <name type="common">Nematode worm</name>
    <dbReference type="NCBI Taxonomy" id="13658"/>
    <lineage>
        <taxon>Eukaryota</taxon>
        <taxon>Metazoa</taxon>
        <taxon>Ecdysozoa</taxon>
        <taxon>Nematoda</taxon>
        <taxon>Enoplea</taxon>
        <taxon>Dorylaimia</taxon>
        <taxon>Mermithida</taxon>
        <taxon>Mermithoidea</taxon>
        <taxon>Mermithidae</taxon>
        <taxon>Romanomermis</taxon>
    </lineage>
</organism>
<proteinExistence type="predicted"/>
<dbReference type="InterPro" id="IPR036865">
    <property type="entry name" value="CRAL-TRIO_dom_sf"/>
</dbReference>
<reference evidence="3" key="1">
    <citation type="submission" date="2022-11" db="UniProtKB">
        <authorList>
            <consortium name="WormBaseParasite"/>
        </authorList>
    </citation>
    <scope>IDENTIFICATION</scope>
</reference>
<dbReference type="InterPro" id="IPR001251">
    <property type="entry name" value="CRAL-TRIO_dom"/>
</dbReference>
<dbReference type="Pfam" id="PF25883">
    <property type="entry name" value="F28H7_8_C"/>
    <property type="match status" value="1"/>
</dbReference>
<dbReference type="InterPro" id="IPR036598">
    <property type="entry name" value="GOLD_dom_sf"/>
</dbReference>
<dbReference type="Gene3D" id="2.60.120.680">
    <property type="entry name" value="GOLD domain"/>
    <property type="match status" value="1"/>
</dbReference>
<sequence>MNEKDKNFVQQLRERLKNIPQTEKLTDFDLLRWLQGFDYKLSTIIPKLIDHVNFLNAYDFESYEPPDVMQKCWPFGLTGPTGKGDNLLYIECAGRLDGEGVLKSVMLTDIMKSVVKAGLYMMQKVREMEAETGRQWGLVHVVDLEHMILDSKQLSIITGPYRLLVRFFMAHYVELYRKIIWVNSPSYVQYLFQIVKPFVPEKTRKKNFSIPILEIMTDLNSTSSLLAFLLSGHDWRTSILEHVDADHLPVHWGGTMVDTQTGDPFCSSLVRIPPLRVDHVHFWTADEKEPAKEDLCTLTVGAWKMDFLTFEVTSSDDPILEWYFWCDGDFGFGVFYEPAAVKIQTSHDDKDEGGRADDLGSMVYPYVDRLPGPTRLPEKDEIVCQKPGFYKIMFNNSFSWMTALKIHYRKGYS</sequence>
<dbReference type="SUPFAM" id="SSF101576">
    <property type="entry name" value="Supernatant protein factor (SPF), C-terminal domain"/>
    <property type="match status" value="1"/>
</dbReference>
<accession>A0A915J9W3</accession>
<dbReference type="SUPFAM" id="SSF52087">
    <property type="entry name" value="CRAL/TRIO domain"/>
    <property type="match status" value="1"/>
</dbReference>
<dbReference type="Gene3D" id="3.40.525.10">
    <property type="entry name" value="CRAL-TRIO lipid binding domain"/>
    <property type="match status" value="1"/>
</dbReference>
<protein>
    <submittedName>
        <fullName evidence="3">CRAL-TRIO domain-containing protein</fullName>
    </submittedName>
</protein>
<dbReference type="InterPro" id="IPR058960">
    <property type="entry name" value="Ctg-1-like_C"/>
</dbReference>
<keyword evidence="2" id="KW-1185">Reference proteome</keyword>
<dbReference type="Proteomes" id="UP000887565">
    <property type="component" value="Unplaced"/>
</dbReference>
<evidence type="ECO:0000313" key="3">
    <source>
        <dbReference type="WBParaSite" id="nRc.2.0.1.t23269-RA"/>
    </source>
</evidence>
<evidence type="ECO:0000259" key="1">
    <source>
        <dbReference type="PROSITE" id="PS50191"/>
    </source>
</evidence>
<dbReference type="PANTHER" id="PTHR47159">
    <property type="entry name" value="PROTEIN CBG07705-RELATED"/>
    <property type="match status" value="1"/>
</dbReference>
<evidence type="ECO:0000313" key="2">
    <source>
        <dbReference type="Proteomes" id="UP000887565"/>
    </source>
</evidence>
<dbReference type="InterPro" id="IPR053302">
    <property type="entry name" value="CRAL-TRIO_domain"/>
</dbReference>
<dbReference type="Pfam" id="PF00650">
    <property type="entry name" value="CRAL_TRIO"/>
    <property type="match status" value="1"/>
</dbReference>
<feature type="domain" description="CRAL-TRIO" evidence="1">
    <location>
        <begin position="65"/>
        <end position="260"/>
    </location>
</feature>
<dbReference type="AlphaFoldDB" id="A0A915J9W3"/>
<dbReference type="CDD" id="cd00170">
    <property type="entry name" value="SEC14"/>
    <property type="match status" value="1"/>
</dbReference>
<dbReference type="SMART" id="SM00516">
    <property type="entry name" value="SEC14"/>
    <property type="match status" value="1"/>
</dbReference>
<name>A0A915J9W3_ROMCU</name>